<dbReference type="Gene3D" id="3.40.50.2300">
    <property type="match status" value="1"/>
</dbReference>
<dbReference type="Gene3D" id="1.10.287.130">
    <property type="match status" value="1"/>
</dbReference>
<evidence type="ECO:0000256" key="7">
    <source>
        <dbReference type="ARBA" id="ARBA00024867"/>
    </source>
</evidence>
<dbReference type="GO" id="GO:0005524">
    <property type="term" value="F:ATP binding"/>
    <property type="evidence" value="ECO:0007669"/>
    <property type="project" value="UniProtKB-KW"/>
</dbReference>
<dbReference type="InterPro" id="IPR004358">
    <property type="entry name" value="Sig_transdc_His_kin-like_C"/>
</dbReference>
<dbReference type="SUPFAM" id="SSF52172">
    <property type="entry name" value="CheY-like"/>
    <property type="match status" value="1"/>
</dbReference>
<dbReference type="Proteomes" id="UP001437460">
    <property type="component" value="Unassembled WGS sequence"/>
</dbReference>
<evidence type="ECO:0000256" key="3">
    <source>
        <dbReference type="ARBA" id="ARBA00018672"/>
    </source>
</evidence>
<dbReference type="PANTHER" id="PTHR45339">
    <property type="entry name" value="HYBRID SIGNAL TRANSDUCTION HISTIDINE KINASE J"/>
    <property type="match status" value="1"/>
</dbReference>
<keyword evidence="11" id="KW-0472">Membrane</keyword>
<sequence length="762" mass="86878">MQKAKSYRNLILGCCMTGIAMFLAFFFLYHTYIQDIIYEERLNQMEEITRQMFQNLEDVIDAHWNRVTEECNYLKDANVQTTDELCRHIKKKYELSAYADQKITLMALDSDGGYYTEDGYRGLFRDLDYFEDNSEQISFVFDSMTDNQSEMVFLQRLPEPIELQNGEEKTTISYFGISQNMEQLNPYFSCDAYNGNNSVYVLDDNGFKLFNSNQVELIKGHNVFSVLQNMKYLHNSSFDKTKVELEEKGCSYSNAILDGTEYFYALKRLENAEWTLIFLVPAEYVATNTLRLVNFVMVFIVIFTVIVAVCVMFGISLVMHRNQQESIRVERENNARLETVNTELRQAKRAAEEAFQVAQEANRSKSSFLANMSHDIRTPMNAIIGMTSLIRYDAGDKGKVIEYADKIDISSQHLLGIINNVLDMSKIEAGKTVFKYSDFSIVDFIQELDTIFHSQIYEKQQTFTITKENIRHEWVSGDRVHLMQIFSNLLSNAIKYTQEGGEIQFLVEEYETKSRAYARYRFLVSDNGMGMSADFKNTIFDAFTREESSMTNKIQGTGLGMAITKNLVEAMGGTIDVESEPGQGSCFEILMDLKTAEDQSVSLIPHTEKDEPEGNILQGMRFLCAEDNEINAEILTELLKIEGAECTICENGEEILKTFEQSAPGDYDMILMDVQMPVMNGYEATKAIRRSSHELAKKIPIIAMTANAFSEDIQHSLAAGMNAHVSKPVEMKVLEKTIRSIKSGGGTEPQVIEPQQMESNQT</sequence>
<feature type="transmembrane region" description="Helical" evidence="11">
    <location>
        <begin position="295"/>
        <end position="318"/>
    </location>
</feature>
<keyword evidence="6" id="KW-0902">Two-component regulatory system</keyword>
<name>A0ABV1HM17_9FIRM</name>
<dbReference type="PANTHER" id="PTHR45339:SF1">
    <property type="entry name" value="HYBRID SIGNAL TRANSDUCTION HISTIDINE KINASE J"/>
    <property type="match status" value="1"/>
</dbReference>
<dbReference type="EC" id="2.7.13.3" evidence="2"/>
<organism evidence="14 15">
    <name type="scientific">Ventrimonas faecis</name>
    <dbReference type="NCBI Taxonomy" id="3133170"/>
    <lineage>
        <taxon>Bacteria</taxon>
        <taxon>Bacillati</taxon>
        <taxon>Bacillota</taxon>
        <taxon>Clostridia</taxon>
        <taxon>Lachnospirales</taxon>
        <taxon>Lachnospiraceae</taxon>
        <taxon>Ventrimonas</taxon>
    </lineage>
</organism>
<evidence type="ECO:0000256" key="11">
    <source>
        <dbReference type="SAM" id="Phobius"/>
    </source>
</evidence>
<dbReference type="InterPro" id="IPR003594">
    <property type="entry name" value="HATPase_dom"/>
</dbReference>
<keyword evidence="14" id="KW-0067">ATP-binding</keyword>
<feature type="region of interest" description="Disordered" evidence="10">
    <location>
        <begin position="742"/>
        <end position="762"/>
    </location>
</feature>
<dbReference type="RefSeq" id="WP_349229511.1">
    <property type="nucleotide sequence ID" value="NZ_JBBMFJ010000017.1"/>
</dbReference>
<feature type="domain" description="Response regulatory" evidence="13">
    <location>
        <begin position="621"/>
        <end position="742"/>
    </location>
</feature>
<dbReference type="SUPFAM" id="SSF47384">
    <property type="entry name" value="Homodimeric domain of signal transducing histidine kinase"/>
    <property type="match status" value="1"/>
</dbReference>
<dbReference type="InterPro" id="IPR036097">
    <property type="entry name" value="HisK_dim/P_sf"/>
</dbReference>
<dbReference type="PRINTS" id="PR00344">
    <property type="entry name" value="BCTRLSENSOR"/>
</dbReference>
<dbReference type="InterPro" id="IPR036890">
    <property type="entry name" value="HATPase_C_sf"/>
</dbReference>
<feature type="modified residue" description="4-aspartylphosphate" evidence="8">
    <location>
        <position position="673"/>
    </location>
</feature>
<dbReference type="InterPro" id="IPR003661">
    <property type="entry name" value="HisK_dim/P_dom"/>
</dbReference>
<accession>A0ABV1HM17</accession>
<dbReference type="Pfam" id="PF00512">
    <property type="entry name" value="HisKA"/>
    <property type="match status" value="1"/>
</dbReference>
<evidence type="ECO:0000313" key="15">
    <source>
        <dbReference type="Proteomes" id="UP001437460"/>
    </source>
</evidence>
<dbReference type="Gene3D" id="3.30.565.10">
    <property type="entry name" value="Histidine kinase-like ATPase, C-terminal domain"/>
    <property type="match status" value="1"/>
</dbReference>
<feature type="domain" description="Histidine kinase" evidence="12">
    <location>
        <begin position="371"/>
        <end position="595"/>
    </location>
</feature>
<dbReference type="InterPro" id="IPR011006">
    <property type="entry name" value="CheY-like_superfamily"/>
</dbReference>
<dbReference type="InterPro" id="IPR005467">
    <property type="entry name" value="His_kinase_dom"/>
</dbReference>
<keyword evidence="11" id="KW-1133">Transmembrane helix</keyword>
<keyword evidence="11" id="KW-0812">Transmembrane</keyword>
<dbReference type="SMART" id="SM00387">
    <property type="entry name" value="HATPase_c"/>
    <property type="match status" value="1"/>
</dbReference>
<dbReference type="Pfam" id="PF00072">
    <property type="entry name" value="Response_reg"/>
    <property type="match status" value="1"/>
</dbReference>
<dbReference type="CDD" id="cd17546">
    <property type="entry name" value="REC_hyHK_CKI1_RcsC-like"/>
    <property type="match status" value="1"/>
</dbReference>
<dbReference type="InterPro" id="IPR001789">
    <property type="entry name" value="Sig_transdc_resp-reg_receiver"/>
</dbReference>
<proteinExistence type="predicted"/>
<keyword evidence="15" id="KW-1185">Reference proteome</keyword>
<gene>
    <name evidence="14" type="ORF">WMO41_09355</name>
</gene>
<dbReference type="Pfam" id="PF02518">
    <property type="entry name" value="HATPase_c"/>
    <property type="match status" value="1"/>
</dbReference>
<feature type="coiled-coil region" evidence="9">
    <location>
        <begin position="327"/>
        <end position="364"/>
    </location>
</feature>
<evidence type="ECO:0000259" key="13">
    <source>
        <dbReference type="PROSITE" id="PS50110"/>
    </source>
</evidence>
<keyword evidence="5" id="KW-0418">Kinase</keyword>
<comment type="caution">
    <text evidence="14">The sequence shown here is derived from an EMBL/GenBank/DDBJ whole genome shotgun (WGS) entry which is preliminary data.</text>
</comment>
<keyword evidence="5" id="KW-0808">Transferase</keyword>
<evidence type="ECO:0000256" key="4">
    <source>
        <dbReference type="ARBA" id="ARBA00022553"/>
    </source>
</evidence>
<evidence type="ECO:0000256" key="1">
    <source>
        <dbReference type="ARBA" id="ARBA00000085"/>
    </source>
</evidence>
<evidence type="ECO:0000256" key="2">
    <source>
        <dbReference type="ARBA" id="ARBA00012438"/>
    </source>
</evidence>
<dbReference type="Gene3D" id="3.30.450.20">
    <property type="entry name" value="PAS domain"/>
    <property type="match status" value="1"/>
</dbReference>
<comment type="function">
    <text evidence="7">May play the central regulatory role in sporulation. It may be an element of the effector pathway responsible for the activation of sporulation genes in response to nutritional stress. Spo0A may act in concert with spo0H (a sigma factor) to control the expression of some genes that are critical to the sporulation process.</text>
</comment>
<protein>
    <recommendedName>
        <fullName evidence="3">Stage 0 sporulation protein A homolog</fullName>
        <ecNumber evidence="2">2.7.13.3</ecNumber>
    </recommendedName>
</protein>
<evidence type="ECO:0000256" key="5">
    <source>
        <dbReference type="ARBA" id="ARBA00022777"/>
    </source>
</evidence>
<dbReference type="PROSITE" id="PS50110">
    <property type="entry name" value="RESPONSE_REGULATORY"/>
    <property type="match status" value="1"/>
</dbReference>
<dbReference type="PROSITE" id="PS50109">
    <property type="entry name" value="HIS_KIN"/>
    <property type="match status" value="1"/>
</dbReference>
<dbReference type="EMBL" id="JBBMFJ010000017">
    <property type="protein sequence ID" value="MEQ2563358.1"/>
    <property type="molecule type" value="Genomic_DNA"/>
</dbReference>
<evidence type="ECO:0000259" key="12">
    <source>
        <dbReference type="PROSITE" id="PS50109"/>
    </source>
</evidence>
<comment type="catalytic activity">
    <reaction evidence="1">
        <text>ATP + protein L-histidine = ADP + protein N-phospho-L-histidine.</text>
        <dbReference type="EC" id="2.7.13.3"/>
    </reaction>
</comment>
<dbReference type="SUPFAM" id="SSF55874">
    <property type="entry name" value="ATPase domain of HSP90 chaperone/DNA topoisomerase II/histidine kinase"/>
    <property type="match status" value="1"/>
</dbReference>
<feature type="transmembrane region" description="Helical" evidence="11">
    <location>
        <begin position="7"/>
        <end position="29"/>
    </location>
</feature>
<keyword evidence="14" id="KW-0547">Nucleotide-binding</keyword>
<evidence type="ECO:0000256" key="8">
    <source>
        <dbReference type="PROSITE-ProRule" id="PRU00169"/>
    </source>
</evidence>
<evidence type="ECO:0000256" key="9">
    <source>
        <dbReference type="SAM" id="Coils"/>
    </source>
</evidence>
<evidence type="ECO:0000256" key="10">
    <source>
        <dbReference type="SAM" id="MobiDB-lite"/>
    </source>
</evidence>
<evidence type="ECO:0000313" key="14">
    <source>
        <dbReference type="EMBL" id="MEQ2563358.1"/>
    </source>
</evidence>
<dbReference type="CDD" id="cd00082">
    <property type="entry name" value="HisKA"/>
    <property type="match status" value="1"/>
</dbReference>
<keyword evidence="9" id="KW-0175">Coiled coil</keyword>
<dbReference type="SMART" id="SM00448">
    <property type="entry name" value="REC"/>
    <property type="match status" value="1"/>
</dbReference>
<dbReference type="SMART" id="SM00388">
    <property type="entry name" value="HisKA"/>
    <property type="match status" value="1"/>
</dbReference>
<evidence type="ECO:0000256" key="6">
    <source>
        <dbReference type="ARBA" id="ARBA00023012"/>
    </source>
</evidence>
<keyword evidence="4 8" id="KW-0597">Phosphoprotein</keyword>
<reference evidence="14 15" key="1">
    <citation type="submission" date="2024-03" db="EMBL/GenBank/DDBJ databases">
        <title>Human intestinal bacterial collection.</title>
        <authorList>
            <person name="Pauvert C."/>
            <person name="Hitch T.C.A."/>
            <person name="Clavel T."/>
        </authorList>
    </citation>
    <scope>NUCLEOTIDE SEQUENCE [LARGE SCALE GENOMIC DNA]</scope>
    <source>
        <strain evidence="14 15">CLA-AP-H27</strain>
    </source>
</reference>